<keyword evidence="2" id="KW-0472">Membrane</keyword>
<dbReference type="EMBL" id="BAABME010006688">
    <property type="protein sequence ID" value="GAA0169037.1"/>
    <property type="molecule type" value="Genomic_DNA"/>
</dbReference>
<proteinExistence type="predicted"/>
<name>A0AAV3R219_LITER</name>
<feature type="compositionally biased region" description="Basic and acidic residues" evidence="1">
    <location>
        <begin position="353"/>
        <end position="363"/>
    </location>
</feature>
<dbReference type="Proteomes" id="UP001454036">
    <property type="component" value="Unassembled WGS sequence"/>
</dbReference>
<feature type="region of interest" description="Disordered" evidence="1">
    <location>
        <begin position="275"/>
        <end position="296"/>
    </location>
</feature>
<protein>
    <submittedName>
        <fullName evidence="3">Uncharacterized protein</fullName>
    </submittedName>
</protein>
<gene>
    <name evidence="3" type="ORF">LIER_23603</name>
</gene>
<organism evidence="3 4">
    <name type="scientific">Lithospermum erythrorhizon</name>
    <name type="common">Purple gromwell</name>
    <name type="synonym">Lithospermum officinale var. erythrorhizon</name>
    <dbReference type="NCBI Taxonomy" id="34254"/>
    <lineage>
        <taxon>Eukaryota</taxon>
        <taxon>Viridiplantae</taxon>
        <taxon>Streptophyta</taxon>
        <taxon>Embryophyta</taxon>
        <taxon>Tracheophyta</taxon>
        <taxon>Spermatophyta</taxon>
        <taxon>Magnoliopsida</taxon>
        <taxon>eudicotyledons</taxon>
        <taxon>Gunneridae</taxon>
        <taxon>Pentapetalae</taxon>
        <taxon>asterids</taxon>
        <taxon>lamiids</taxon>
        <taxon>Boraginales</taxon>
        <taxon>Boraginaceae</taxon>
        <taxon>Boraginoideae</taxon>
        <taxon>Lithospermeae</taxon>
        <taxon>Lithospermum</taxon>
    </lineage>
</organism>
<feature type="compositionally biased region" description="Acidic residues" evidence="1">
    <location>
        <begin position="278"/>
        <end position="288"/>
    </location>
</feature>
<feature type="transmembrane region" description="Helical" evidence="2">
    <location>
        <begin position="21"/>
        <end position="39"/>
    </location>
</feature>
<keyword evidence="2" id="KW-0812">Transmembrane</keyword>
<accession>A0AAV3R219</accession>
<reference evidence="3 4" key="1">
    <citation type="submission" date="2024-01" db="EMBL/GenBank/DDBJ databases">
        <title>The complete chloroplast genome sequence of Lithospermum erythrorhizon: insights into the phylogenetic relationship among Boraginaceae species and the maternal lineages of purple gromwells.</title>
        <authorList>
            <person name="Okada T."/>
            <person name="Watanabe K."/>
        </authorList>
    </citation>
    <scope>NUCLEOTIDE SEQUENCE [LARGE SCALE GENOMIC DNA]</scope>
</reference>
<sequence>MVNIGVEMRKVVIFTFKGCSRLIFSHPFLLGMLPFLVFLHSSFPFFFSMLVSASPVLVCTAVLLGTLLSYGKPIMPEIEEKRMAYDITTLKPRFSRDNVVFERSGVYAKRKDKGEVVEMLVKEDRLVLNEISMINNYCSSPPLVEEMSWMVKSGELVQDERARELEELEFEYQKEHSLVANEISIDNYCRSPQLVDEMSWMVKFGEGVQEERKRELEDLGFECQSELLEDMYGDRRTLGNQYSLIMDEDDEQLDMENAMSPVGSNRLGKYVKEQEQVNSDDEDDEASDLDSGRAECSSPVASMAGILPMLDELHPLLYEVTPQPGNLYHVSSDAASGRSDENNTDSDDDSEHQEEKEVAYDENEEICRVEEDHTKSAITCTEADQKNLKDLGTSELEKNQRLENLVTRQRARKTMRMMTEKNLIDFDDTDLPFNVPSIWTKRTNPFDLPQDSYETLGSPPIPGSAPSILLPQRNPFALSYGSSEEKPDLEEDHFDQEFVPFQSNVPIFCRHESFNIRPSFFGTNEGEMQDMNRFRACLVSERLGSEGRSHSTFTRQSIELSDSKESYAPDKESIGSARYLEEPAFIEEEASMLKVRTDAEEDTTQEPEIICTMGDTSELVGHGSESSDCSEDDSVEFGRVTKRHIIVDEIDMKLDVQYHQETDISKQRFANWMGTSPTEIYSKYKALEQRNRGASNLLPLSEESDRICIQTEAKEFQGSTEGGNHTEESVNIGLSSPQGYNLKITTPLADDTPQKDPVYDSSPPAFRKHISSLSVSSGPQDELENVLLPIVVKRSVSFSERVTNLESRDMKSRNVFREEMLDGATEMISENSDEMELQVNNVETSIGFTLINSLDEEMKEQNNSDSYLSDQPLHDGLFATVEKTMYEPLHQIHGEPVNSSSTLMEFVNEVITADILNNHISPEFEDEVLPDLAIPASVQHVTVPSEVQFSPPLPVEAYDIKEDGCYVEYGGQVSHVLHDSETSAMHDAENPIQAHEAETAGCIEDLGEDSDHYDDDLINVSKYEIYGSSVVVQIDPMQHNATGFDDSGTSSAEDQTFINEKEAEVKMVASTIEENEGQN</sequence>
<keyword evidence="2" id="KW-1133">Transmembrane helix</keyword>
<feature type="region of interest" description="Disordered" evidence="1">
    <location>
        <begin position="328"/>
        <end position="363"/>
    </location>
</feature>
<keyword evidence="4" id="KW-1185">Reference proteome</keyword>
<dbReference type="AlphaFoldDB" id="A0AAV3R219"/>
<evidence type="ECO:0000313" key="4">
    <source>
        <dbReference type="Proteomes" id="UP001454036"/>
    </source>
</evidence>
<dbReference type="PANTHER" id="PTHR33870">
    <property type="entry name" value="CARDIOMYOPATHY-ASSOCIATED PROTEIN"/>
    <property type="match status" value="1"/>
</dbReference>
<feature type="compositionally biased region" description="Polar residues" evidence="1">
    <location>
        <begin position="550"/>
        <end position="560"/>
    </location>
</feature>
<feature type="transmembrane region" description="Helical" evidence="2">
    <location>
        <begin position="45"/>
        <end position="68"/>
    </location>
</feature>
<evidence type="ECO:0000256" key="2">
    <source>
        <dbReference type="SAM" id="Phobius"/>
    </source>
</evidence>
<feature type="compositionally biased region" description="Acidic residues" evidence="1">
    <location>
        <begin position="342"/>
        <end position="352"/>
    </location>
</feature>
<feature type="region of interest" description="Disordered" evidence="1">
    <location>
        <begin position="550"/>
        <end position="569"/>
    </location>
</feature>
<comment type="caution">
    <text evidence="3">The sequence shown here is derived from an EMBL/GenBank/DDBJ whole genome shotgun (WGS) entry which is preliminary data.</text>
</comment>
<evidence type="ECO:0000313" key="3">
    <source>
        <dbReference type="EMBL" id="GAA0169037.1"/>
    </source>
</evidence>
<evidence type="ECO:0000256" key="1">
    <source>
        <dbReference type="SAM" id="MobiDB-lite"/>
    </source>
</evidence>
<dbReference type="PANTHER" id="PTHR33870:SF4">
    <property type="entry name" value="CARDIOMYOPATHY-ASSOCIATED PROTEIN"/>
    <property type="match status" value="1"/>
</dbReference>